<dbReference type="InterPro" id="IPR050086">
    <property type="entry name" value="MetN_ABC_transporter-like"/>
</dbReference>
<dbReference type="FunFam" id="3.40.50.300:FF:000056">
    <property type="entry name" value="Cell division ATP-binding protein FtsE"/>
    <property type="match status" value="1"/>
</dbReference>
<dbReference type="PANTHER" id="PTHR43166:SF30">
    <property type="entry name" value="METHIONINE IMPORT ATP-BINDING PROTEIN METN"/>
    <property type="match status" value="1"/>
</dbReference>
<dbReference type="InterPro" id="IPR027417">
    <property type="entry name" value="P-loop_NTPase"/>
</dbReference>
<dbReference type="Gene3D" id="3.30.70.260">
    <property type="match status" value="1"/>
</dbReference>
<gene>
    <name evidence="13" type="primary">metN</name>
    <name evidence="13" type="ordered locus">CBUD_2001</name>
</gene>
<evidence type="ECO:0000256" key="6">
    <source>
        <dbReference type="ARBA" id="ARBA00022475"/>
    </source>
</evidence>
<dbReference type="InterPro" id="IPR045865">
    <property type="entry name" value="ACT-like_dom_sf"/>
</dbReference>
<dbReference type="PROSITE" id="PS00211">
    <property type="entry name" value="ABC_TRANSPORTER_1"/>
    <property type="match status" value="1"/>
</dbReference>
<name>A9KEU1_COXBN</name>
<keyword evidence="7" id="KW-0547">Nucleotide-binding</keyword>
<evidence type="ECO:0000256" key="10">
    <source>
        <dbReference type="ARBA" id="ARBA00022970"/>
    </source>
</evidence>
<evidence type="ECO:0000256" key="4">
    <source>
        <dbReference type="ARBA" id="ARBA00020019"/>
    </source>
</evidence>
<reference evidence="13 14" key="1">
    <citation type="journal article" date="2009" name="Infect. Immun.">
        <title>Comparative genomics reveal extensive transposon-mediated genomic plasticity and diversity among potential effector proteins within the genus Coxiella.</title>
        <authorList>
            <person name="Beare P.A."/>
            <person name="Unsworth N."/>
            <person name="Andoh M."/>
            <person name="Voth D.E."/>
            <person name="Omsland A."/>
            <person name="Gilk S.D."/>
            <person name="Williams K.P."/>
            <person name="Sobral B.W."/>
            <person name="Kupko J.J.III."/>
            <person name="Porcella S.F."/>
            <person name="Samuel J.E."/>
            <person name="Heinzen R.A."/>
        </authorList>
    </citation>
    <scope>NUCLEOTIDE SEQUENCE [LARGE SCALE GENOMIC DNA]</scope>
    <source>
        <strain evidence="13 14">Dugway 5J108-111</strain>
    </source>
</reference>
<dbReference type="CDD" id="cd03258">
    <property type="entry name" value="ABC_MetN_methionine_transporter"/>
    <property type="match status" value="1"/>
</dbReference>
<dbReference type="PROSITE" id="PS50893">
    <property type="entry name" value="ABC_TRANSPORTER_2"/>
    <property type="match status" value="1"/>
</dbReference>
<dbReference type="SUPFAM" id="SSF55021">
    <property type="entry name" value="ACT-like"/>
    <property type="match status" value="1"/>
</dbReference>
<comment type="subcellular location">
    <subcellularLocation>
        <location evidence="2">Cell inner membrane</location>
        <topology evidence="2">Peripheral membrane protein</topology>
    </subcellularLocation>
</comment>
<dbReference type="Pfam" id="PF09383">
    <property type="entry name" value="NIL"/>
    <property type="match status" value="1"/>
</dbReference>
<dbReference type="SUPFAM" id="SSF52540">
    <property type="entry name" value="P-loop containing nucleoside triphosphate hydrolases"/>
    <property type="match status" value="1"/>
</dbReference>
<keyword evidence="5" id="KW-0813">Transport</keyword>
<dbReference type="Proteomes" id="UP000008555">
    <property type="component" value="Chromosome"/>
</dbReference>
<evidence type="ECO:0000256" key="11">
    <source>
        <dbReference type="ARBA" id="ARBA00023136"/>
    </source>
</evidence>
<dbReference type="InterPro" id="IPR003439">
    <property type="entry name" value="ABC_transporter-like_ATP-bd"/>
</dbReference>
<protein>
    <recommendedName>
        <fullName evidence="4">Cell division ATP-binding protein FtsE</fullName>
    </recommendedName>
</protein>
<dbReference type="KEGG" id="cbd:CBUD_2001"/>
<organism evidence="13 14">
    <name type="scientific">Coxiella burnetii (strain Dugway 5J108-111)</name>
    <dbReference type="NCBI Taxonomy" id="434922"/>
    <lineage>
        <taxon>Bacteria</taxon>
        <taxon>Pseudomonadati</taxon>
        <taxon>Pseudomonadota</taxon>
        <taxon>Gammaproteobacteria</taxon>
        <taxon>Legionellales</taxon>
        <taxon>Coxiellaceae</taxon>
        <taxon>Coxiella</taxon>
    </lineage>
</organism>
<keyword evidence="8 13" id="KW-0067">ATP-binding</keyword>
<feature type="domain" description="ABC transporter" evidence="12">
    <location>
        <begin position="2"/>
        <end position="241"/>
    </location>
</feature>
<evidence type="ECO:0000256" key="8">
    <source>
        <dbReference type="ARBA" id="ARBA00022840"/>
    </source>
</evidence>
<evidence type="ECO:0000256" key="2">
    <source>
        <dbReference type="ARBA" id="ARBA00004417"/>
    </source>
</evidence>
<dbReference type="InterPro" id="IPR017871">
    <property type="entry name" value="ABC_transporter-like_CS"/>
</dbReference>
<evidence type="ECO:0000256" key="7">
    <source>
        <dbReference type="ARBA" id="ARBA00022741"/>
    </source>
</evidence>
<dbReference type="RefSeq" id="WP_010957385.1">
    <property type="nucleotide sequence ID" value="NC_009727.1"/>
</dbReference>
<dbReference type="AlphaFoldDB" id="A9KEU1"/>
<dbReference type="Pfam" id="PF00005">
    <property type="entry name" value="ABC_tran"/>
    <property type="match status" value="1"/>
</dbReference>
<dbReference type="InterPro" id="IPR003593">
    <property type="entry name" value="AAA+_ATPase"/>
</dbReference>
<comment type="function">
    <text evidence="1">Part of the ABC transporter FtsEX involved in cellular division. Important for assembly or stability of the septal ring.</text>
</comment>
<keyword evidence="9" id="KW-1278">Translocase</keyword>
<dbReference type="SMR" id="A9KEU1"/>
<evidence type="ECO:0000256" key="1">
    <source>
        <dbReference type="ARBA" id="ARBA00002579"/>
    </source>
</evidence>
<dbReference type="EMBL" id="CP000733">
    <property type="protein sequence ID" value="ABS76510.1"/>
    <property type="molecule type" value="Genomic_DNA"/>
</dbReference>
<dbReference type="InterPro" id="IPR041701">
    <property type="entry name" value="MetN_ABC"/>
</dbReference>
<keyword evidence="6" id="KW-1003">Cell membrane</keyword>
<dbReference type="GO" id="GO:0006865">
    <property type="term" value="P:amino acid transport"/>
    <property type="evidence" value="ECO:0007669"/>
    <property type="project" value="UniProtKB-KW"/>
</dbReference>
<dbReference type="SMART" id="SM00382">
    <property type="entry name" value="AAA"/>
    <property type="match status" value="1"/>
</dbReference>
<evidence type="ECO:0000259" key="12">
    <source>
        <dbReference type="PROSITE" id="PS50893"/>
    </source>
</evidence>
<dbReference type="GO" id="GO:0016887">
    <property type="term" value="F:ATP hydrolysis activity"/>
    <property type="evidence" value="ECO:0007669"/>
    <property type="project" value="InterPro"/>
</dbReference>
<dbReference type="PANTHER" id="PTHR43166">
    <property type="entry name" value="AMINO ACID IMPORT ATP-BINDING PROTEIN"/>
    <property type="match status" value="1"/>
</dbReference>
<evidence type="ECO:0000256" key="3">
    <source>
        <dbReference type="ARBA" id="ARBA00005417"/>
    </source>
</evidence>
<evidence type="ECO:0000256" key="5">
    <source>
        <dbReference type="ARBA" id="ARBA00022448"/>
    </source>
</evidence>
<evidence type="ECO:0000256" key="9">
    <source>
        <dbReference type="ARBA" id="ARBA00022967"/>
    </source>
</evidence>
<dbReference type="SMART" id="SM00930">
    <property type="entry name" value="NIL"/>
    <property type="match status" value="1"/>
</dbReference>
<comment type="similarity">
    <text evidence="3">Belongs to the ABC transporter superfamily.</text>
</comment>
<sequence>MIELRNVTKTYSAKQGGVLALSDINLRVSAGEMFGVIGKSGAGKSTLIRCVNLLERPDKGSVIVDGQVLTTLSSKVLRQARHRMGMVFQHFNLLSARTAYQNIAFPLQLLGKNPTEIRKVVLPLLELTDLTAKINAYPSQLSGGQKQRVAIARALVTNPTVLLCDEMTSALDPETTHSILQLLKNINRELNLSILLITHEMEVIKTVADRVAVLDQGRIVEENDVVSLFKRPKTEIAKKFTHSSIKVKLPEILRNRLQKTTLDEGYALLRIDFTEHTAETPIIDEFIRKFDLQVNILQARLEFLRDDSIGMMLVALRNVKDTLPQGIAYLNEKGLQVEVLGYVSADDWRYR</sequence>
<dbReference type="Gene3D" id="3.40.50.300">
    <property type="entry name" value="P-loop containing nucleotide triphosphate hydrolases"/>
    <property type="match status" value="1"/>
</dbReference>
<dbReference type="GO" id="GO:0005524">
    <property type="term" value="F:ATP binding"/>
    <property type="evidence" value="ECO:0007669"/>
    <property type="project" value="UniProtKB-KW"/>
</dbReference>
<proteinExistence type="inferred from homology"/>
<dbReference type="HOGENOM" id="CLU_000604_1_3_6"/>
<evidence type="ECO:0000313" key="14">
    <source>
        <dbReference type="Proteomes" id="UP000008555"/>
    </source>
</evidence>
<keyword evidence="10" id="KW-0029">Amino-acid transport</keyword>
<evidence type="ECO:0000313" key="13">
    <source>
        <dbReference type="EMBL" id="ABS76510.1"/>
    </source>
</evidence>
<keyword evidence="11" id="KW-0472">Membrane</keyword>
<dbReference type="InterPro" id="IPR018449">
    <property type="entry name" value="NIL_domain"/>
</dbReference>
<dbReference type="GO" id="GO:0005886">
    <property type="term" value="C:plasma membrane"/>
    <property type="evidence" value="ECO:0007669"/>
    <property type="project" value="UniProtKB-SubCell"/>
</dbReference>
<accession>A9KEU1</accession>